<reference evidence="1 2" key="1">
    <citation type="journal article" date="2018" name="Front. Plant Sci.">
        <title>Red Clover (Trifolium pratense) and Zigzag Clover (T. medium) - A Picture of Genomic Similarities and Differences.</title>
        <authorList>
            <person name="Dluhosova J."/>
            <person name="Istvanek J."/>
            <person name="Nedelnik J."/>
            <person name="Repkova J."/>
        </authorList>
    </citation>
    <scope>NUCLEOTIDE SEQUENCE [LARGE SCALE GENOMIC DNA]</scope>
    <source>
        <strain evidence="2">cv. 10/8</strain>
        <tissue evidence="1">Leaf</tissue>
    </source>
</reference>
<evidence type="ECO:0000313" key="2">
    <source>
        <dbReference type="Proteomes" id="UP000265520"/>
    </source>
</evidence>
<keyword evidence="2" id="KW-1185">Reference proteome</keyword>
<evidence type="ECO:0000313" key="1">
    <source>
        <dbReference type="EMBL" id="MCI75938.1"/>
    </source>
</evidence>
<protein>
    <submittedName>
        <fullName evidence="1">Uncharacterized protein</fullName>
    </submittedName>
</protein>
<name>A0A392USU8_9FABA</name>
<feature type="non-terminal residue" evidence="1">
    <location>
        <position position="1"/>
    </location>
</feature>
<dbReference type="EMBL" id="LXQA010894520">
    <property type="protein sequence ID" value="MCI75938.1"/>
    <property type="molecule type" value="Genomic_DNA"/>
</dbReference>
<comment type="caution">
    <text evidence="1">The sequence shown here is derived from an EMBL/GenBank/DDBJ whole genome shotgun (WGS) entry which is preliminary data.</text>
</comment>
<dbReference type="AlphaFoldDB" id="A0A392USU8"/>
<accession>A0A392USU8</accession>
<organism evidence="1 2">
    <name type="scientific">Trifolium medium</name>
    <dbReference type="NCBI Taxonomy" id="97028"/>
    <lineage>
        <taxon>Eukaryota</taxon>
        <taxon>Viridiplantae</taxon>
        <taxon>Streptophyta</taxon>
        <taxon>Embryophyta</taxon>
        <taxon>Tracheophyta</taxon>
        <taxon>Spermatophyta</taxon>
        <taxon>Magnoliopsida</taxon>
        <taxon>eudicotyledons</taxon>
        <taxon>Gunneridae</taxon>
        <taxon>Pentapetalae</taxon>
        <taxon>rosids</taxon>
        <taxon>fabids</taxon>
        <taxon>Fabales</taxon>
        <taxon>Fabaceae</taxon>
        <taxon>Papilionoideae</taxon>
        <taxon>50 kb inversion clade</taxon>
        <taxon>NPAAA clade</taxon>
        <taxon>Hologalegina</taxon>
        <taxon>IRL clade</taxon>
        <taxon>Trifolieae</taxon>
        <taxon>Trifolium</taxon>
    </lineage>
</organism>
<dbReference type="Proteomes" id="UP000265520">
    <property type="component" value="Unassembled WGS sequence"/>
</dbReference>
<proteinExistence type="predicted"/>
<sequence>NGKDWIAVSLTTSWKEVMVAEERIKEMVNATSAVHGVIFLMIARLRMTSALTVES</sequence>